<dbReference type="SUPFAM" id="SSF52172">
    <property type="entry name" value="CheY-like"/>
    <property type="match status" value="1"/>
</dbReference>
<dbReference type="NCBIfam" id="TIGR00254">
    <property type="entry name" value="GGDEF"/>
    <property type="match status" value="1"/>
</dbReference>
<evidence type="ECO:0000313" key="5">
    <source>
        <dbReference type="EMBL" id="QFG02222.1"/>
    </source>
</evidence>
<dbReference type="SUPFAM" id="SSF55073">
    <property type="entry name" value="Nucleotide cyclase"/>
    <property type="match status" value="1"/>
</dbReference>
<dbReference type="InterPro" id="IPR001789">
    <property type="entry name" value="Sig_transdc_resp-reg_receiver"/>
</dbReference>
<reference evidence="5 6" key="2">
    <citation type="submission" date="2019-10" db="EMBL/GenBank/DDBJ databases">
        <title>Thermopilla bonchosmolovskayae gen. nov., sp. nov., a moderately thermophilic Chloroflexi bacterium from a Chukotka hot spring (Arctic, Russia), representing a novel classis Thermopillaia, which include previously uncultivated lineage OLB14.</title>
        <authorList>
            <person name="Kochetkova T.V."/>
            <person name="Zayulina K.S."/>
            <person name="Zhigarkov V.S."/>
            <person name="Minaev N.V."/>
            <person name="Novikov A."/>
            <person name="Toshchakov S.V."/>
            <person name="Elcheninov A.G."/>
            <person name="Kublanov I.V."/>
        </authorList>
    </citation>
    <scope>NUCLEOTIDE SEQUENCE [LARGE SCALE GENOMIC DNA]</scope>
    <source>
        <strain evidence="5 6">3753O</strain>
    </source>
</reference>
<dbReference type="PANTHER" id="PTHR45138">
    <property type="entry name" value="REGULATORY COMPONENTS OF SENSORY TRANSDUCTION SYSTEM"/>
    <property type="match status" value="1"/>
</dbReference>
<evidence type="ECO:0000256" key="1">
    <source>
        <dbReference type="PROSITE-ProRule" id="PRU00169"/>
    </source>
</evidence>
<dbReference type="CDD" id="cd01949">
    <property type="entry name" value="GGDEF"/>
    <property type="match status" value="1"/>
</dbReference>
<evidence type="ECO:0000259" key="4">
    <source>
        <dbReference type="PROSITE" id="PS50887"/>
    </source>
</evidence>
<evidence type="ECO:0000259" key="3">
    <source>
        <dbReference type="PROSITE" id="PS50110"/>
    </source>
</evidence>
<comment type="caution">
    <text evidence="1">Lacks conserved residue(s) required for the propagation of feature annotation.</text>
</comment>
<dbReference type="InterPro" id="IPR000160">
    <property type="entry name" value="GGDEF_dom"/>
</dbReference>
<dbReference type="InterPro" id="IPR050469">
    <property type="entry name" value="Diguanylate_Cyclase"/>
</dbReference>
<feature type="domain" description="GGDEF" evidence="4">
    <location>
        <begin position="248"/>
        <end position="378"/>
    </location>
</feature>
<evidence type="ECO:0000256" key="2">
    <source>
        <dbReference type="SAM" id="MobiDB-lite"/>
    </source>
</evidence>
<dbReference type="InterPro" id="IPR043128">
    <property type="entry name" value="Rev_trsase/Diguanyl_cyclase"/>
</dbReference>
<dbReference type="EMBL" id="CP042829">
    <property type="protein sequence ID" value="QFG02222.1"/>
    <property type="molecule type" value="Genomic_DNA"/>
</dbReference>
<proteinExistence type="predicted"/>
<dbReference type="InterPro" id="IPR011006">
    <property type="entry name" value="CheY-like_superfamily"/>
</dbReference>
<feature type="region of interest" description="Disordered" evidence="2">
    <location>
        <begin position="1"/>
        <end position="51"/>
    </location>
</feature>
<keyword evidence="6" id="KW-1185">Reference proteome</keyword>
<dbReference type="Gene3D" id="3.40.50.2300">
    <property type="match status" value="1"/>
</dbReference>
<dbReference type="SMART" id="SM00267">
    <property type="entry name" value="GGDEF"/>
    <property type="match status" value="1"/>
</dbReference>
<organism evidence="5 6">
    <name type="scientific">Tepidiforma bonchosmolovskayae</name>
    <dbReference type="NCBI Taxonomy" id="2601677"/>
    <lineage>
        <taxon>Bacteria</taxon>
        <taxon>Bacillati</taxon>
        <taxon>Chloroflexota</taxon>
        <taxon>Tepidiformia</taxon>
        <taxon>Tepidiformales</taxon>
        <taxon>Tepidiformaceae</taxon>
        <taxon>Tepidiforma</taxon>
    </lineage>
</organism>
<dbReference type="InterPro" id="IPR029787">
    <property type="entry name" value="Nucleotide_cyclase"/>
</dbReference>
<dbReference type="Gene3D" id="3.30.70.270">
    <property type="match status" value="1"/>
</dbReference>
<dbReference type="PANTHER" id="PTHR45138:SF9">
    <property type="entry name" value="DIGUANYLATE CYCLASE DGCM-RELATED"/>
    <property type="match status" value="1"/>
</dbReference>
<evidence type="ECO:0000313" key="6">
    <source>
        <dbReference type="Proteomes" id="UP000326331"/>
    </source>
</evidence>
<gene>
    <name evidence="5" type="ORF">Tbon_02570</name>
</gene>
<feature type="compositionally biased region" description="Low complexity" evidence="2">
    <location>
        <begin position="1"/>
        <end position="28"/>
    </location>
</feature>
<sequence length="388" mass="42355">MSSACSCPPSSWPASRTPRRPPTTSRSPAGISRRSRIAGPSRARRGTPAGLFFCREPADTQSRDFSMTTRAAPPSGTPRSLRVLIIDEDIAHIRTLRKLLEASPRFVPHAARGVEEAGRLLDGGAFDVALVSARLWHDPAAPLVRALRERRPDVAVVLLLDQDPALEAVPSLKLGAHDFLTLNSLDEAQLTLRLAAAVEENRTLRRRDTMVRWLEREARTDHLTGLFNRHAFDERLREECRARRGTREPVTLILADLVGTRVVNQSHGHDAGDDMLRRAAAAIHHCIRGGDFAARIGGDDFGIILPGADLTVGRLIARRIAQEVERRNLEEWADLVPVSLAFGVATGVDCDAADLFAAADRQLADRPRGAAVISLLRRNGDSDGPSVA</sequence>
<dbReference type="PROSITE" id="PS50887">
    <property type="entry name" value="GGDEF"/>
    <property type="match status" value="1"/>
</dbReference>
<accession>A0ABX6BZ08</accession>
<dbReference type="CDD" id="cd00156">
    <property type="entry name" value="REC"/>
    <property type="match status" value="1"/>
</dbReference>
<feature type="domain" description="Response regulatory" evidence="3">
    <location>
        <begin position="82"/>
        <end position="197"/>
    </location>
</feature>
<reference evidence="5 6" key="1">
    <citation type="submission" date="2019-08" db="EMBL/GenBank/DDBJ databases">
        <authorList>
            <person name="Toschakov S.V."/>
        </authorList>
    </citation>
    <scope>NUCLEOTIDE SEQUENCE [LARGE SCALE GENOMIC DNA]</scope>
    <source>
        <strain evidence="5 6">3753O</strain>
    </source>
</reference>
<dbReference type="PROSITE" id="PS50110">
    <property type="entry name" value="RESPONSE_REGULATORY"/>
    <property type="match status" value="1"/>
</dbReference>
<dbReference type="Pfam" id="PF00990">
    <property type="entry name" value="GGDEF"/>
    <property type="match status" value="1"/>
</dbReference>
<protein>
    <submittedName>
        <fullName evidence="5">Diguanylate cyclase</fullName>
    </submittedName>
</protein>
<name>A0ABX6BZ08_9CHLR</name>
<dbReference type="Proteomes" id="UP000326331">
    <property type="component" value="Chromosome"/>
</dbReference>